<dbReference type="InterPro" id="IPR004042">
    <property type="entry name" value="Intein_endonuc_central"/>
</dbReference>
<accession>A0A2H0UHX7</accession>
<comment type="caution">
    <text evidence="2">The sequence shown here is derived from an EMBL/GenBank/DDBJ whole genome shotgun (WGS) entry which is preliminary data.</text>
</comment>
<evidence type="ECO:0000259" key="1">
    <source>
        <dbReference type="PROSITE" id="PS50819"/>
    </source>
</evidence>
<dbReference type="Pfam" id="PF14527">
    <property type="entry name" value="LAGLIDADG_WhiA"/>
    <property type="match status" value="1"/>
</dbReference>
<sequence>MKWHDELVYSKKSHRKVALLPKPSAQLAEFIGIMLGDGGIHTPWQATISLNWLSDKEYAEYIVDLCIKLFAIKPSVYKRKTRNTAVIRLSNTNVVEHIISLGLHRGNKLQQGLRIPSWIMEKKAYKIACLRGLVDTDGCIYIHKHRIKNKEYKNIGLTFTSYSPELIVQVAEILAELKIMPHITNRHRDVYLYRADAVAKYLELVGTSNPRISSVYNSWKGG</sequence>
<dbReference type="InterPro" id="IPR004860">
    <property type="entry name" value="LAGLIDADG_dom"/>
</dbReference>
<protein>
    <recommendedName>
        <fullName evidence="1">DOD-type homing endonuclease domain-containing protein</fullName>
    </recommendedName>
</protein>
<name>A0A2H0UHX7_9BACT</name>
<evidence type="ECO:0000313" key="3">
    <source>
        <dbReference type="Proteomes" id="UP000229612"/>
    </source>
</evidence>
<dbReference type="Proteomes" id="UP000229612">
    <property type="component" value="Unassembled WGS sequence"/>
</dbReference>
<evidence type="ECO:0000313" key="2">
    <source>
        <dbReference type="EMBL" id="PIR86002.1"/>
    </source>
</evidence>
<dbReference type="PROSITE" id="PS50819">
    <property type="entry name" value="INTEIN_ENDONUCLEASE"/>
    <property type="match status" value="1"/>
</dbReference>
<organism evidence="2 3">
    <name type="scientific">Candidatus Kaiserbacteria bacterium CG10_big_fil_rev_8_21_14_0_10_44_10</name>
    <dbReference type="NCBI Taxonomy" id="1974606"/>
    <lineage>
        <taxon>Bacteria</taxon>
        <taxon>Candidatus Kaiseribacteriota</taxon>
    </lineage>
</organism>
<dbReference type="AlphaFoldDB" id="A0A2H0UHX7"/>
<reference evidence="3" key="1">
    <citation type="submission" date="2017-09" db="EMBL/GenBank/DDBJ databases">
        <title>Depth-based differentiation of microbial function through sediment-hosted aquifers and enrichment of novel symbionts in the deep terrestrial subsurface.</title>
        <authorList>
            <person name="Probst A.J."/>
            <person name="Ladd B."/>
            <person name="Jarett J.K."/>
            <person name="Geller-Mcgrath D.E."/>
            <person name="Sieber C.M.K."/>
            <person name="Emerson J.B."/>
            <person name="Anantharaman K."/>
            <person name="Thomas B.C."/>
            <person name="Malmstrom R."/>
            <person name="Stieglmeier M."/>
            <person name="Klingl A."/>
            <person name="Woyke T."/>
            <person name="Ryan C.M."/>
            <person name="Banfield J.F."/>
        </authorList>
    </citation>
    <scope>NUCLEOTIDE SEQUENCE [LARGE SCALE GENOMIC DNA]</scope>
</reference>
<dbReference type="InterPro" id="IPR027434">
    <property type="entry name" value="Homing_endonucl"/>
</dbReference>
<dbReference type="GO" id="GO:0004519">
    <property type="term" value="F:endonuclease activity"/>
    <property type="evidence" value="ECO:0007669"/>
    <property type="project" value="InterPro"/>
</dbReference>
<dbReference type="InterPro" id="IPR039518">
    <property type="entry name" value="WhiA_LAGLIDADG_dom"/>
</dbReference>
<dbReference type="Pfam" id="PF14528">
    <property type="entry name" value="LAGLIDADG_3"/>
    <property type="match status" value="1"/>
</dbReference>
<dbReference type="EMBL" id="PFBG01000013">
    <property type="protein sequence ID" value="PIR86002.1"/>
    <property type="molecule type" value="Genomic_DNA"/>
</dbReference>
<proteinExistence type="predicted"/>
<dbReference type="SUPFAM" id="SSF55608">
    <property type="entry name" value="Homing endonucleases"/>
    <property type="match status" value="1"/>
</dbReference>
<gene>
    <name evidence="2" type="ORF">COU14_01145</name>
</gene>
<dbReference type="Gene3D" id="3.10.28.10">
    <property type="entry name" value="Homing endonucleases"/>
    <property type="match status" value="1"/>
</dbReference>
<feature type="domain" description="DOD-type homing endonuclease" evidence="1">
    <location>
        <begin position="30"/>
        <end position="179"/>
    </location>
</feature>